<comment type="caution">
    <text evidence="9">The sequence shown here is derived from an EMBL/GenBank/DDBJ whole genome shotgun (WGS) entry which is preliminary data.</text>
</comment>
<name>A0A132PCN6_9MYCO</name>
<feature type="transmembrane region" description="Helical" evidence="7">
    <location>
        <begin position="60"/>
        <end position="82"/>
    </location>
</feature>
<keyword evidence="10" id="KW-1185">Reference proteome</keyword>
<dbReference type="PROSITE" id="PS50850">
    <property type="entry name" value="MFS"/>
    <property type="match status" value="1"/>
</dbReference>
<evidence type="ECO:0000313" key="9">
    <source>
        <dbReference type="EMBL" id="KWX20076.1"/>
    </source>
</evidence>
<keyword evidence="3" id="KW-1003">Cell membrane</keyword>
<dbReference type="GO" id="GO:0005886">
    <property type="term" value="C:plasma membrane"/>
    <property type="evidence" value="ECO:0007669"/>
    <property type="project" value="UniProtKB-SubCell"/>
</dbReference>
<dbReference type="InterPro" id="IPR011701">
    <property type="entry name" value="MFS"/>
</dbReference>
<dbReference type="Gene3D" id="1.20.1250.20">
    <property type="entry name" value="MFS general substrate transporter like domains"/>
    <property type="match status" value="2"/>
</dbReference>
<evidence type="ECO:0000256" key="4">
    <source>
        <dbReference type="ARBA" id="ARBA00022692"/>
    </source>
</evidence>
<evidence type="ECO:0000256" key="1">
    <source>
        <dbReference type="ARBA" id="ARBA00004651"/>
    </source>
</evidence>
<dbReference type="Pfam" id="PF07690">
    <property type="entry name" value="MFS_1"/>
    <property type="match status" value="1"/>
</dbReference>
<dbReference type="PATRIC" id="fig|59750.3.peg.4819"/>
<keyword evidence="4 7" id="KW-0812">Transmembrane</keyword>
<sequence>MTAPPNDAAESPAPVNNPRRVSIASMIGSAVESYDFFIYGTAAAAYFGSVFFHADEPIVGVLASFATLAVGFVMRPVGGYLAGHFGDRFGRKAVLFWSLVVMGIGTVLIGVLPTYDQIGVLAPILLIVLRMVQGVGFGAEWGGAVLMAVEHAPAHRRGFFGAIPQIGIPLGLVLANGAFLLSSALFDGNWVWRAPFLASAVMVAVGIYVRLGVSESPAFEKIKDANEIHRQPALEVIRSDSRMILRIIGLRLAETGGYYVATSFVLSYVGLASISSKTDVLTGTLVGSALGVASLPLFGALSDRIGRKPVFLIGSVFTIAFGIPMFLLINTGAFIMIVVAVALALLLSHDPIFAVESSWFSEQFPANVRSSGISLGYNGASVIVGFVPFVATLVYGAMGWLGPALLFVAMGIISTALAVRTRETAPAKATSETPTPQVQVA</sequence>
<feature type="transmembrane region" description="Helical" evidence="7">
    <location>
        <begin position="280"/>
        <end position="298"/>
    </location>
</feature>
<evidence type="ECO:0000256" key="7">
    <source>
        <dbReference type="SAM" id="Phobius"/>
    </source>
</evidence>
<organism evidence="9 10">
    <name type="scientific">Mycolicibacterium wolinskyi</name>
    <dbReference type="NCBI Taxonomy" id="59750"/>
    <lineage>
        <taxon>Bacteria</taxon>
        <taxon>Bacillati</taxon>
        <taxon>Actinomycetota</taxon>
        <taxon>Actinomycetes</taxon>
        <taxon>Mycobacteriales</taxon>
        <taxon>Mycobacteriaceae</taxon>
        <taxon>Mycolicibacterium</taxon>
    </lineage>
</organism>
<dbReference type="InterPro" id="IPR036259">
    <property type="entry name" value="MFS_trans_sf"/>
</dbReference>
<feature type="transmembrane region" description="Helical" evidence="7">
    <location>
        <begin position="310"/>
        <end position="329"/>
    </location>
</feature>
<dbReference type="AlphaFoldDB" id="A0A132PCN6"/>
<feature type="transmembrane region" description="Helical" evidence="7">
    <location>
        <begin position="375"/>
        <end position="394"/>
    </location>
</feature>
<reference evidence="9 10" key="1">
    <citation type="submission" date="2015-07" db="EMBL/GenBank/DDBJ databases">
        <title>A draft genome sequence of Mycobacterium wolinskyi.</title>
        <authorList>
            <person name="de Man T.J."/>
            <person name="Perry K.A."/>
            <person name="Coulliette A.D."/>
            <person name="Jensen B."/>
            <person name="Toney N.C."/>
            <person name="Limbago B.M."/>
            <person name="Noble-Wang J."/>
        </authorList>
    </citation>
    <scope>NUCLEOTIDE SEQUENCE [LARGE SCALE GENOMIC DNA]</scope>
    <source>
        <strain evidence="9 10">CDC_01</strain>
    </source>
</reference>
<keyword evidence="6 7" id="KW-0472">Membrane</keyword>
<evidence type="ECO:0000259" key="8">
    <source>
        <dbReference type="PROSITE" id="PS50850"/>
    </source>
</evidence>
<dbReference type="InterPro" id="IPR020846">
    <property type="entry name" value="MFS_dom"/>
</dbReference>
<dbReference type="PANTHER" id="PTHR43045:SF1">
    <property type="entry name" value="SHIKIMATE TRANSPORTER"/>
    <property type="match status" value="1"/>
</dbReference>
<feature type="transmembrane region" description="Helical" evidence="7">
    <location>
        <begin position="94"/>
        <end position="115"/>
    </location>
</feature>
<dbReference type="PANTHER" id="PTHR43045">
    <property type="entry name" value="SHIKIMATE TRANSPORTER"/>
    <property type="match status" value="1"/>
</dbReference>
<comment type="subcellular location">
    <subcellularLocation>
        <location evidence="1">Cell membrane</location>
        <topology evidence="1">Multi-pass membrane protein</topology>
    </subcellularLocation>
</comment>
<feature type="domain" description="Major facilitator superfamily (MFS) profile" evidence="8">
    <location>
        <begin position="21"/>
        <end position="426"/>
    </location>
</feature>
<feature type="transmembrane region" description="Helical" evidence="7">
    <location>
        <begin position="121"/>
        <end position="147"/>
    </location>
</feature>
<keyword evidence="5 7" id="KW-1133">Transmembrane helix</keyword>
<dbReference type="GO" id="GO:0022857">
    <property type="term" value="F:transmembrane transporter activity"/>
    <property type="evidence" value="ECO:0007669"/>
    <property type="project" value="InterPro"/>
</dbReference>
<proteinExistence type="predicted"/>
<protein>
    <recommendedName>
        <fullName evidence="8">Major facilitator superfamily (MFS) profile domain-containing protein</fullName>
    </recommendedName>
</protein>
<feature type="transmembrane region" description="Helical" evidence="7">
    <location>
        <begin position="159"/>
        <end position="186"/>
    </location>
</feature>
<dbReference type="CDD" id="cd17369">
    <property type="entry name" value="MFS_ShiA_like"/>
    <property type="match status" value="1"/>
</dbReference>
<feature type="transmembrane region" description="Helical" evidence="7">
    <location>
        <begin position="400"/>
        <end position="419"/>
    </location>
</feature>
<dbReference type="EMBL" id="LGTW01000031">
    <property type="protein sequence ID" value="KWX20076.1"/>
    <property type="molecule type" value="Genomic_DNA"/>
</dbReference>
<dbReference type="STRING" id="59750.AWC31_19580"/>
<evidence type="ECO:0000256" key="6">
    <source>
        <dbReference type="ARBA" id="ARBA00023136"/>
    </source>
</evidence>
<dbReference type="RefSeq" id="WP_067858100.1">
    <property type="nucleotide sequence ID" value="NZ_LGTW01000031.1"/>
</dbReference>
<gene>
    <name evidence="9" type="ORF">AFM11_32455</name>
</gene>
<dbReference type="SUPFAM" id="SSF103473">
    <property type="entry name" value="MFS general substrate transporter"/>
    <property type="match status" value="1"/>
</dbReference>
<feature type="transmembrane region" description="Helical" evidence="7">
    <location>
        <begin position="256"/>
        <end position="274"/>
    </location>
</feature>
<feature type="transmembrane region" description="Helical" evidence="7">
    <location>
        <begin position="335"/>
        <end position="355"/>
    </location>
</feature>
<evidence type="ECO:0000256" key="3">
    <source>
        <dbReference type="ARBA" id="ARBA00022475"/>
    </source>
</evidence>
<feature type="transmembrane region" description="Helical" evidence="7">
    <location>
        <begin position="192"/>
        <end position="213"/>
    </location>
</feature>
<accession>A0A132PCN6</accession>
<evidence type="ECO:0000256" key="2">
    <source>
        <dbReference type="ARBA" id="ARBA00022448"/>
    </source>
</evidence>
<keyword evidence="2" id="KW-0813">Transport</keyword>
<dbReference type="Proteomes" id="UP000070612">
    <property type="component" value="Unassembled WGS sequence"/>
</dbReference>
<evidence type="ECO:0000313" key="10">
    <source>
        <dbReference type="Proteomes" id="UP000070612"/>
    </source>
</evidence>
<evidence type="ECO:0000256" key="5">
    <source>
        <dbReference type="ARBA" id="ARBA00022989"/>
    </source>
</evidence>